<evidence type="ECO:0000313" key="5">
    <source>
        <dbReference type="Proteomes" id="UP000799764"/>
    </source>
</evidence>
<evidence type="ECO:0000259" key="3">
    <source>
        <dbReference type="Pfam" id="PF11817"/>
    </source>
</evidence>
<keyword evidence="5" id="KW-1185">Reference proteome</keyword>
<dbReference type="EMBL" id="MU001496">
    <property type="protein sequence ID" value="KAF2447976.1"/>
    <property type="molecule type" value="Genomic_DNA"/>
</dbReference>
<dbReference type="AlphaFoldDB" id="A0A9P4PPF7"/>
<feature type="domain" description="Gryzun putative trafficking through Golgi" evidence="2">
    <location>
        <begin position="666"/>
        <end position="1248"/>
    </location>
</feature>
<reference evidence="4" key="1">
    <citation type="journal article" date="2020" name="Stud. Mycol.">
        <title>101 Dothideomycetes genomes: a test case for predicting lifestyles and emergence of pathogens.</title>
        <authorList>
            <person name="Haridas S."/>
            <person name="Albert R."/>
            <person name="Binder M."/>
            <person name="Bloem J."/>
            <person name="Labutti K."/>
            <person name="Salamov A."/>
            <person name="Andreopoulos B."/>
            <person name="Baker S."/>
            <person name="Barry K."/>
            <person name="Bills G."/>
            <person name="Bluhm B."/>
            <person name="Cannon C."/>
            <person name="Castanera R."/>
            <person name="Culley D."/>
            <person name="Daum C."/>
            <person name="Ezra D."/>
            <person name="Gonzalez J."/>
            <person name="Henrissat B."/>
            <person name="Kuo A."/>
            <person name="Liang C."/>
            <person name="Lipzen A."/>
            <person name="Lutzoni F."/>
            <person name="Magnuson J."/>
            <person name="Mondo S."/>
            <person name="Nolan M."/>
            <person name="Ohm R."/>
            <person name="Pangilinan J."/>
            <person name="Park H.-J."/>
            <person name="Ramirez L."/>
            <person name="Alfaro M."/>
            <person name="Sun H."/>
            <person name="Tritt A."/>
            <person name="Yoshinaga Y."/>
            <person name="Zwiers L.-H."/>
            <person name="Turgeon B."/>
            <person name="Goodwin S."/>
            <person name="Spatafora J."/>
            <person name="Crous P."/>
            <person name="Grigoriev I."/>
        </authorList>
    </citation>
    <scope>NUCLEOTIDE SEQUENCE</scope>
    <source>
        <strain evidence="4">CBS 690.94</strain>
    </source>
</reference>
<sequence length="1279" mass="144109">MDAYPPGYVLHNLPFIVLSGLGTAPELEPRHSSQELLPGRAISTVNAEIAQLTGDRAQQLLQEFLSYDNTHTPWEAHGLDRRDTLAKFRMRAVGRNFQLPPKKADAPTTSETTPPGSPTIAAATSWILHSPISPLSPRAPVFPDGAMHPAWVAKHQDYIPSVFVSFFDFTTDPITNSLHDNHLKSEIIKVKEQIQRSGYKTRFAVVLLSNKSILEAPDIEERLNNIRRNTGLDPKSQLFFLPPSSSAEIRSFVANVLTILKPISVEYYRDLTKRARRKKTRSTIPPPTAPPTRGTSQVLGYSGWGLRYEYKLGVFAEFRQEMDAAQRHYNIALDILFGPEGIFETTASWSPRWDEIRLLADTIALRHVRCQLSSNYLTSATQTWHKYKIKLKEVLDRRGKGTSNYGWEAWESTWAQTMAQLIQQADLRVFRITDPLPESELLPSVDMNLVYAPPEKQFPTGERLPPWELLHHAGYWYKSAAEHAKRRYLLARDMPEEDRTPPGMSPATKVSNRNQVYDHYLVPEPHLEFPLQGIPGGFEHWKDIVGKLNAAIEEFKARRQDRKVHQLQLEAARTLLHVKKFDEAFKVLRPLWENMTWRKEGFWSLASEVVWGMHECALRVRDIETYIATEWELNSSVLPGKAKYKHDLMNCLTPFPLDASASNTVVNLDTENNISCLSSTFIFEKNEGNVGEQLTAQIAITSWARRGSAPITLSNLAFQFKGCLSEILLSHAAGESASSSDSQLFDCSLEEQISSTEKPRWIGSLDLTLYAGQTKVFSFPITFRDSGEVEVISSKFDIETERFDLVVTTNNLPFNLSPKWWIPWRATIKTRKLQTGSGATVKVLPKPPKMEIRLPDVQDHYYTDEPVTLAMEIWNREDEDTEAVLEVRLLGRSKDSLGYSWIRDAASPMKEVPPPIENDDMDLPGHVVGRLAQGEKTIEKIRFTAPSDPADYALEVKVLYHLLSDRDTPISKIMIADLVFSSPFETSYELTPRVHPDPWPSYFSLSSAPAAPSDAFGIAQKWHLTAKIASYATEILELKDLAVETHTIHGGATCSITRDFDSIPDDDVVMHPQALHAHSFNIDIRKTNLEERRPTAIDTSLNVLWRRTGSEANPTVMTTIPIPRIQLPGGEPRVLASSSPSPTISSAIHLTYTLENPTMHFLTFELAMEASEEFGFSGAKLKTLQILPMSRQAVSYVVVPVRKDGENGKEGWWITPNLRVTDRYFNKTLKVLATDGMRNDKKGVGVWVAGEDGSVTCLLFMRLFALVSLLPVAQSRTDP</sequence>
<feature type="domain" description="Trafficking protein particle complex subunit 11" evidence="3">
    <location>
        <begin position="352"/>
        <end position="634"/>
    </location>
</feature>
<feature type="region of interest" description="Disordered" evidence="1">
    <location>
        <begin position="99"/>
        <end position="120"/>
    </location>
</feature>
<dbReference type="PANTHER" id="PTHR14374:SF0">
    <property type="entry name" value="TRAFFICKING PROTEIN PARTICLE COMPLEX SUBUNIT 11"/>
    <property type="match status" value="1"/>
</dbReference>
<organism evidence="4 5">
    <name type="scientific">Karstenula rhodostoma CBS 690.94</name>
    <dbReference type="NCBI Taxonomy" id="1392251"/>
    <lineage>
        <taxon>Eukaryota</taxon>
        <taxon>Fungi</taxon>
        <taxon>Dikarya</taxon>
        <taxon>Ascomycota</taxon>
        <taxon>Pezizomycotina</taxon>
        <taxon>Dothideomycetes</taxon>
        <taxon>Pleosporomycetidae</taxon>
        <taxon>Pleosporales</taxon>
        <taxon>Massarineae</taxon>
        <taxon>Didymosphaeriaceae</taxon>
        <taxon>Karstenula</taxon>
    </lineage>
</organism>
<dbReference type="Pfam" id="PF07919">
    <property type="entry name" value="Gryzun"/>
    <property type="match status" value="1"/>
</dbReference>
<proteinExistence type="predicted"/>
<accession>A0A9P4PPF7</accession>
<gene>
    <name evidence="4" type="ORF">P171DRAFT_462049</name>
</gene>
<dbReference type="PANTHER" id="PTHR14374">
    <property type="entry name" value="FOIE GRAS"/>
    <property type="match status" value="1"/>
</dbReference>
<dbReference type="OrthoDB" id="6278596at2759"/>
<evidence type="ECO:0000313" key="4">
    <source>
        <dbReference type="EMBL" id="KAF2447976.1"/>
    </source>
</evidence>
<protein>
    <recommendedName>
        <fullName evidence="6">Trafficking protein particle complex subunit 11 domain-containing protein</fullName>
    </recommendedName>
</protein>
<dbReference type="InterPro" id="IPR012880">
    <property type="entry name" value="Gryzun"/>
</dbReference>
<feature type="region of interest" description="Disordered" evidence="1">
    <location>
        <begin position="276"/>
        <end position="295"/>
    </location>
</feature>
<dbReference type="Proteomes" id="UP000799764">
    <property type="component" value="Unassembled WGS sequence"/>
</dbReference>
<name>A0A9P4PPF7_9PLEO</name>
<dbReference type="Pfam" id="PF11817">
    <property type="entry name" value="Foie-gras_1"/>
    <property type="match status" value="1"/>
</dbReference>
<evidence type="ECO:0000256" key="1">
    <source>
        <dbReference type="SAM" id="MobiDB-lite"/>
    </source>
</evidence>
<evidence type="ECO:0008006" key="6">
    <source>
        <dbReference type="Google" id="ProtNLM"/>
    </source>
</evidence>
<evidence type="ECO:0000259" key="2">
    <source>
        <dbReference type="Pfam" id="PF07919"/>
    </source>
</evidence>
<comment type="caution">
    <text evidence="4">The sequence shown here is derived from an EMBL/GenBank/DDBJ whole genome shotgun (WGS) entry which is preliminary data.</text>
</comment>
<dbReference type="InterPro" id="IPR021773">
    <property type="entry name" value="TPC11"/>
</dbReference>